<reference evidence="1 2" key="1">
    <citation type="submission" date="2023-08" db="EMBL/GenBank/DDBJ databases">
        <title>Implementing the SeqCode for naming new Mesorhizobium species isolated from Vachellia karroo root nodules.</title>
        <authorList>
            <person name="Van Lill M."/>
        </authorList>
    </citation>
    <scope>NUCLEOTIDE SEQUENCE [LARGE SCALE GENOMIC DNA]</scope>
    <source>
        <strain evidence="1 2">VK24D</strain>
    </source>
</reference>
<evidence type="ECO:0008006" key="3">
    <source>
        <dbReference type="Google" id="ProtNLM"/>
    </source>
</evidence>
<name>A0ABU4Y315_9HYPH</name>
<organism evidence="1 2">
    <name type="scientific">Mesorhizobium album</name>
    <dbReference type="NCBI Taxonomy" id="3072314"/>
    <lineage>
        <taxon>Bacteria</taxon>
        <taxon>Pseudomonadati</taxon>
        <taxon>Pseudomonadota</taxon>
        <taxon>Alphaproteobacteria</taxon>
        <taxon>Hyphomicrobiales</taxon>
        <taxon>Phyllobacteriaceae</taxon>
        <taxon>Mesorhizobium</taxon>
    </lineage>
</organism>
<sequence>MKRPTPAAALVALAVAEVDPAGMPAGHLLHLILQDCSSRHSKFRQRWSEVRPKKPVNAVLHNKISLC</sequence>
<dbReference type="Proteomes" id="UP001287059">
    <property type="component" value="Unassembled WGS sequence"/>
</dbReference>
<keyword evidence="2" id="KW-1185">Reference proteome</keyword>
<accession>A0ABU4Y315</accession>
<dbReference type="EMBL" id="JAVIIW010000021">
    <property type="protein sequence ID" value="MDX8480485.1"/>
    <property type="molecule type" value="Genomic_DNA"/>
</dbReference>
<comment type="caution">
    <text evidence="1">The sequence shown here is derived from an EMBL/GenBank/DDBJ whole genome shotgun (WGS) entry which is preliminary data.</text>
</comment>
<dbReference type="RefSeq" id="WP_320288804.1">
    <property type="nucleotide sequence ID" value="NZ_JAVIIW010000021.1"/>
</dbReference>
<protein>
    <recommendedName>
        <fullName evidence="3">Secreted protein</fullName>
    </recommendedName>
</protein>
<evidence type="ECO:0000313" key="1">
    <source>
        <dbReference type="EMBL" id="MDX8480485.1"/>
    </source>
</evidence>
<evidence type="ECO:0000313" key="2">
    <source>
        <dbReference type="Proteomes" id="UP001287059"/>
    </source>
</evidence>
<proteinExistence type="predicted"/>
<gene>
    <name evidence="1" type="ORF">RFN28_18755</name>
</gene>